<dbReference type="Proteomes" id="UP000015241">
    <property type="component" value="Unassembled WGS sequence"/>
</dbReference>
<protein>
    <submittedName>
        <fullName evidence="2">Uncharacterized protein</fullName>
    </submittedName>
</protein>
<evidence type="ECO:0000256" key="1">
    <source>
        <dbReference type="SAM" id="MobiDB-lite"/>
    </source>
</evidence>
<dbReference type="HOGENOM" id="CLU_047728_0_0_1"/>
<dbReference type="SUPFAM" id="SSF81301">
    <property type="entry name" value="Nucleotidyltransferase"/>
    <property type="match status" value="1"/>
</dbReference>
<organism evidence="2 3">
    <name type="scientific">Fomitopsis schrenkii</name>
    <name type="common">Brown rot fungus</name>
    <dbReference type="NCBI Taxonomy" id="2126942"/>
    <lineage>
        <taxon>Eukaryota</taxon>
        <taxon>Fungi</taxon>
        <taxon>Dikarya</taxon>
        <taxon>Basidiomycota</taxon>
        <taxon>Agaricomycotina</taxon>
        <taxon>Agaricomycetes</taxon>
        <taxon>Polyporales</taxon>
        <taxon>Fomitopsis</taxon>
    </lineage>
</organism>
<dbReference type="eggNOG" id="ENOG502SQ2J">
    <property type="taxonomic scope" value="Eukaryota"/>
</dbReference>
<gene>
    <name evidence="2" type="ORF">FOMPIDRAFT_92987</name>
</gene>
<dbReference type="InParanoid" id="S8FEU0"/>
<evidence type="ECO:0000313" key="3">
    <source>
        <dbReference type="Proteomes" id="UP000015241"/>
    </source>
</evidence>
<dbReference type="Gene3D" id="3.30.460.40">
    <property type="match status" value="1"/>
</dbReference>
<accession>S8FEU0</accession>
<dbReference type="OrthoDB" id="3133286at2759"/>
<reference evidence="2 3" key="1">
    <citation type="journal article" date="2012" name="Science">
        <title>The Paleozoic origin of enzymatic lignin decomposition reconstructed from 31 fungal genomes.</title>
        <authorList>
            <person name="Floudas D."/>
            <person name="Binder M."/>
            <person name="Riley R."/>
            <person name="Barry K."/>
            <person name="Blanchette R.A."/>
            <person name="Henrissat B."/>
            <person name="Martinez A.T."/>
            <person name="Otillar R."/>
            <person name="Spatafora J.W."/>
            <person name="Yadav J.S."/>
            <person name="Aerts A."/>
            <person name="Benoit I."/>
            <person name="Boyd A."/>
            <person name="Carlson A."/>
            <person name="Copeland A."/>
            <person name="Coutinho P.M."/>
            <person name="de Vries R.P."/>
            <person name="Ferreira P."/>
            <person name="Findley K."/>
            <person name="Foster B."/>
            <person name="Gaskell J."/>
            <person name="Glotzer D."/>
            <person name="Gorecki P."/>
            <person name="Heitman J."/>
            <person name="Hesse C."/>
            <person name="Hori C."/>
            <person name="Igarashi K."/>
            <person name="Jurgens J.A."/>
            <person name="Kallen N."/>
            <person name="Kersten P."/>
            <person name="Kohler A."/>
            <person name="Kuees U."/>
            <person name="Kumar T.K.A."/>
            <person name="Kuo A."/>
            <person name="LaButti K."/>
            <person name="Larrondo L.F."/>
            <person name="Lindquist E."/>
            <person name="Ling A."/>
            <person name="Lombard V."/>
            <person name="Lucas S."/>
            <person name="Lundell T."/>
            <person name="Martin R."/>
            <person name="McLaughlin D.J."/>
            <person name="Morgenstern I."/>
            <person name="Morin E."/>
            <person name="Murat C."/>
            <person name="Nagy L.G."/>
            <person name="Nolan M."/>
            <person name="Ohm R.A."/>
            <person name="Patyshakuliyeva A."/>
            <person name="Rokas A."/>
            <person name="Ruiz-Duenas F.J."/>
            <person name="Sabat G."/>
            <person name="Salamov A."/>
            <person name="Samejima M."/>
            <person name="Schmutz J."/>
            <person name="Slot J.C."/>
            <person name="St John F."/>
            <person name="Stenlid J."/>
            <person name="Sun H."/>
            <person name="Sun S."/>
            <person name="Syed K."/>
            <person name="Tsang A."/>
            <person name="Wiebenga A."/>
            <person name="Young D."/>
            <person name="Pisabarro A."/>
            <person name="Eastwood D.C."/>
            <person name="Martin F."/>
            <person name="Cullen D."/>
            <person name="Grigoriev I.V."/>
            <person name="Hibbett D.S."/>
        </authorList>
    </citation>
    <scope>NUCLEOTIDE SEQUENCE</scope>
    <source>
        <strain evidence="3">FP-58527</strain>
    </source>
</reference>
<name>S8FEU0_FOMSC</name>
<sequence>MTRSPTYAEICEVADKAVSIFSDNGYESCLFGSTACALYGVSRCPNDVDLVVLVDEDTEYLKRLLTEENENFYLVRSRNRNANYEVLWYELPPTRRGGSRECKVDILIPGGDLGIPDIPHSYIKRRNGLPVIPPLPLLLMKLQGWTDHRNSSRRDFQEKQYVDVEDIEEMLTIVCNTGTHINSRSLTWLPDDFVSAAQEHVYEYVEEFPQSAMEWEALGFESQELPPKVYKRNPSQKVPITDRRTQLPHGNM</sequence>
<dbReference type="InterPro" id="IPR043519">
    <property type="entry name" value="NT_sf"/>
</dbReference>
<evidence type="ECO:0000313" key="2">
    <source>
        <dbReference type="EMBL" id="EPS96929.1"/>
    </source>
</evidence>
<proteinExistence type="predicted"/>
<feature type="region of interest" description="Disordered" evidence="1">
    <location>
        <begin position="229"/>
        <end position="252"/>
    </location>
</feature>
<dbReference type="AlphaFoldDB" id="S8FEU0"/>
<dbReference type="EMBL" id="KE504182">
    <property type="protein sequence ID" value="EPS96929.1"/>
    <property type="molecule type" value="Genomic_DNA"/>
</dbReference>
<keyword evidence="3" id="KW-1185">Reference proteome</keyword>